<keyword evidence="2" id="KW-0966">Cell projection</keyword>
<gene>
    <name evidence="2" type="ORF">BJY18_006404</name>
</gene>
<proteinExistence type="predicted"/>
<keyword evidence="3" id="KW-1185">Reference proteome</keyword>
<dbReference type="EMBL" id="JACHMG010000001">
    <property type="protein sequence ID" value="MBB4688919.1"/>
    <property type="molecule type" value="Genomic_DNA"/>
</dbReference>
<evidence type="ECO:0000313" key="3">
    <source>
        <dbReference type="Proteomes" id="UP000581769"/>
    </source>
</evidence>
<feature type="compositionally biased region" description="Basic and acidic residues" evidence="1">
    <location>
        <begin position="199"/>
        <end position="242"/>
    </location>
</feature>
<sequence>MATSDFDTVADRLYAGDPADFVAERTAAARAAGDAGLARRIRGLRKPTAAAAFVNHLAWKDSAPLRELAELGEQLREAHEHLAGPRLRELAHRRAELVRRIMGEAHGLSESVAREVEDTLEAVVAGPDVARLALAGRLTSKANQNADQWLSLPVKESSRPRPSAKDKAGTEKAGPGKGRADKSAAGKAGSDKPASGKSAADKSVAEKARAEKRRAEQQREREERRRRETEARKARATAERDLVRAQRVAEQANARVTEVRKRLTEAEDRAARAAEELATAREAFEKADQAAENPG</sequence>
<comment type="caution">
    <text evidence="2">The sequence shown here is derived from an EMBL/GenBank/DDBJ whole genome shotgun (WGS) entry which is preliminary data.</text>
</comment>
<keyword evidence="2" id="KW-0969">Cilium</keyword>
<name>A0A840J5C1_9PSEU</name>
<dbReference type="Proteomes" id="UP000581769">
    <property type="component" value="Unassembled WGS sequence"/>
</dbReference>
<protein>
    <submittedName>
        <fullName evidence="2">Flagellar biosynthesis GTPase FlhF</fullName>
    </submittedName>
</protein>
<feature type="compositionally biased region" description="Basic and acidic residues" evidence="1">
    <location>
        <begin position="156"/>
        <end position="170"/>
    </location>
</feature>
<keyword evidence="2" id="KW-0282">Flagellum</keyword>
<evidence type="ECO:0000313" key="2">
    <source>
        <dbReference type="EMBL" id="MBB4688919.1"/>
    </source>
</evidence>
<feature type="region of interest" description="Disordered" evidence="1">
    <location>
        <begin position="149"/>
        <end position="242"/>
    </location>
</feature>
<dbReference type="AlphaFoldDB" id="A0A840J5C1"/>
<reference evidence="2 3" key="1">
    <citation type="submission" date="2020-08" db="EMBL/GenBank/DDBJ databases">
        <title>Sequencing the genomes of 1000 actinobacteria strains.</title>
        <authorList>
            <person name="Klenk H.-P."/>
        </authorList>
    </citation>
    <scope>NUCLEOTIDE SEQUENCE [LARGE SCALE GENOMIC DNA]</scope>
    <source>
        <strain evidence="2 3">DSM 45859</strain>
    </source>
</reference>
<organism evidence="2 3">
    <name type="scientific">Amycolatopsis jiangsuensis</name>
    <dbReference type="NCBI Taxonomy" id="1181879"/>
    <lineage>
        <taxon>Bacteria</taxon>
        <taxon>Bacillati</taxon>
        <taxon>Actinomycetota</taxon>
        <taxon>Actinomycetes</taxon>
        <taxon>Pseudonocardiales</taxon>
        <taxon>Pseudonocardiaceae</taxon>
        <taxon>Amycolatopsis</taxon>
    </lineage>
</organism>
<accession>A0A840J5C1</accession>
<evidence type="ECO:0000256" key="1">
    <source>
        <dbReference type="SAM" id="MobiDB-lite"/>
    </source>
</evidence>
<dbReference type="RefSeq" id="WP_184783536.1">
    <property type="nucleotide sequence ID" value="NZ_JACHMG010000001.1"/>
</dbReference>